<dbReference type="Proteomes" id="UP001156921">
    <property type="component" value="Unassembled WGS sequence"/>
</dbReference>
<evidence type="ECO:0000313" key="1">
    <source>
        <dbReference type="EMBL" id="GLS00667.1"/>
    </source>
</evidence>
<gene>
    <name evidence="1" type="ORF">GCM10007859_06750</name>
</gene>
<protein>
    <submittedName>
        <fullName evidence="1">Uncharacterized protein</fullName>
    </submittedName>
</protein>
<keyword evidence="2" id="KW-1185">Reference proteome</keyword>
<organism evidence="1 2">
    <name type="scientific">Brevundimonas denitrificans</name>
    <dbReference type="NCBI Taxonomy" id="1443434"/>
    <lineage>
        <taxon>Bacteria</taxon>
        <taxon>Pseudomonadati</taxon>
        <taxon>Pseudomonadota</taxon>
        <taxon>Alphaproteobacteria</taxon>
        <taxon>Caulobacterales</taxon>
        <taxon>Caulobacteraceae</taxon>
        <taxon>Brevundimonas</taxon>
    </lineage>
</organism>
<proteinExistence type="predicted"/>
<sequence>MLLTLLSLLSAGPAQPPHRFVFLGAGRFAQFADMASLRPEGSGGRIRVFQVVEPDFRAGGAAYWGGWSWWRFDCDASQVDRLDFASVREGGEEGPATPDAAPAYEAAQGGDAFEILVAACNPEDQGTDAGTLEEAVAHGRMNLAAGG</sequence>
<reference evidence="2" key="1">
    <citation type="journal article" date="2019" name="Int. J. Syst. Evol. Microbiol.">
        <title>The Global Catalogue of Microorganisms (GCM) 10K type strain sequencing project: providing services to taxonomists for standard genome sequencing and annotation.</title>
        <authorList>
            <consortium name="The Broad Institute Genomics Platform"/>
            <consortium name="The Broad Institute Genome Sequencing Center for Infectious Disease"/>
            <person name="Wu L."/>
            <person name="Ma J."/>
        </authorList>
    </citation>
    <scope>NUCLEOTIDE SEQUENCE [LARGE SCALE GENOMIC DNA]</scope>
    <source>
        <strain evidence="2">NBRC 110107</strain>
    </source>
</reference>
<dbReference type="EMBL" id="BSOY01000009">
    <property type="protein sequence ID" value="GLS00667.1"/>
    <property type="molecule type" value="Genomic_DNA"/>
</dbReference>
<comment type="caution">
    <text evidence="1">The sequence shown here is derived from an EMBL/GenBank/DDBJ whole genome shotgun (WGS) entry which is preliminary data.</text>
</comment>
<accession>A0ABQ6BKC4</accession>
<dbReference type="RefSeq" id="WP_284221137.1">
    <property type="nucleotide sequence ID" value="NZ_BSOY01000009.1"/>
</dbReference>
<evidence type="ECO:0000313" key="2">
    <source>
        <dbReference type="Proteomes" id="UP001156921"/>
    </source>
</evidence>
<name>A0ABQ6BKC4_9CAUL</name>